<dbReference type="WBParaSite" id="JU765_v2.g4090.t1">
    <property type="protein sequence ID" value="JU765_v2.g4090.t1"/>
    <property type="gene ID" value="JU765_v2.g4090"/>
</dbReference>
<sequence>MDNPEIYVQFAQSQKKTSDGKKDFIVIFDGYIFHKEQSQKKSGVYVFRCAQRRFTKCKARIRIEEGGKLVSEKPIHTHEPKPGVAERRRFSQNSAPTTPQKDQITNDSGSVPMTPSTPTPQTDSTQSTNNDKPSTPIPTRKSNRLEHQKTVPKKPQTLGLLSPVAPKRKSNGKICKKVAKPIVDKNLLPKLLPGETKHTKQDKIEAEEIILDDLYLNSGNTSTTGSNSGSSTDSIYETPLEMIDRMVMTMKTTMNELQTKHQKTVPKKPQTLGLLSPVAPKRKSNGKICKKVAKPIVDKNLLPKLLPGETKHTKQDKIEAEEIILDDLYLNSGNTSTTGSNSGSSTDSIYETPLEMIDRMVMTMKTTMNELQTSVDGLTALRNVLSVNSHSNDHGQTFTSAMRDIIDVAISKGIFKVPKTEVEEIDGFH</sequence>
<reference evidence="2" key="1">
    <citation type="submission" date="2022-11" db="UniProtKB">
        <authorList>
            <consortium name="WormBaseParasite"/>
        </authorList>
    </citation>
    <scope>IDENTIFICATION</scope>
</reference>
<organism evidence="1 2">
    <name type="scientific">Panagrolaimus sp. JU765</name>
    <dbReference type="NCBI Taxonomy" id="591449"/>
    <lineage>
        <taxon>Eukaryota</taxon>
        <taxon>Metazoa</taxon>
        <taxon>Ecdysozoa</taxon>
        <taxon>Nematoda</taxon>
        <taxon>Chromadorea</taxon>
        <taxon>Rhabditida</taxon>
        <taxon>Tylenchina</taxon>
        <taxon>Panagrolaimomorpha</taxon>
        <taxon>Panagrolaimoidea</taxon>
        <taxon>Panagrolaimidae</taxon>
        <taxon>Panagrolaimus</taxon>
    </lineage>
</organism>
<name>A0AC34R7C5_9BILA</name>
<protein>
    <submittedName>
        <fullName evidence="2">FLYWCH-type domain-containing protein</fullName>
    </submittedName>
</protein>
<evidence type="ECO:0000313" key="1">
    <source>
        <dbReference type="Proteomes" id="UP000887576"/>
    </source>
</evidence>
<proteinExistence type="predicted"/>
<dbReference type="Proteomes" id="UP000887576">
    <property type="component" value="Unplaced"/>
</dbReference>
<evidence type="ECO:0000313" key="2">
    <source>
        <dbReference type="WBParaSite" id="JU765_v2.g4090.t1"/>
    </source>
</evidence>
<accession>A0AC34R7C5</accession>